<accession>A0A0X8JQJ3</accession>
<evidence type="ECO:0000256" key="2">
    <source>
        <dbReference type="SAM" id="Phobius"/>
    </source>
</evidence>
<dbReference type="STRING" id="888061.AXF15_08260"/>
<dbReference type="InterPro" id="IPR056464">
    <property type="entry name" value="DotM_C"/>
</dbReference>
<feature type="region of interest" description="Disordered" evidence="1">
    <location>
        <begin position="389"/>
        <end position="443"/>
    </location>
</feature>
<dbReference type="KEGG" id="doa:AXF15_08260"/>
<feature type="transmembrane region" description="Helical" evidence="2">
    <location>
        <begin position="88"/>
        <end position="107"/>
    </location>
</feature>
<evidence type="ECO:0000259" key="3">
    <source>
        <dbReference type="Pfam" id="PF23127"/>
    </source>
</evidence>
<feature type="transmembrane region" description="Helical" evidence="2">
    <location>
        <begin position="12"/>
        <end position="31"/>
    </location>
</feature>
<evidence type="ECO:0000313" key="4">
    <source>
        <dbReference type="EMBL" id="AMD93090.1"/>
    </source>
</evidence>
<evidence type="ECO:0000256" key="1">
    <source>
        <dbReference type="SAM" id="MobiDB-lite"/>
    </source>
</evidence>
<keyword evidence="2" id="KW-1133">Transmembrane helix</keyword>
<name>A0A0X8JQJ3_9BACT</name>
<dbReference type="RefSeq" id="WP_066605881.1">
    <property type="nucleotide sequence ID" value="NZ_CP014230.1"/>
</dbReference>
<dbReference type="OrthoDB" id="5616932at2"/>
<dbReference type="Proteomes" id="UP000063964">
    <property type="component" value="Chromosome"/>
</dbReference>
<organism evidence="4 5">
    <name type="scientific">Desulfomicrobium orale DSM 12838</name>
    <dbReference type="NCBI Taxonomy" id="888061"/>
    <lineage>
        <taxon>Bacteria</taxon>
        <taxon>Pseudomonadati</taxon>
        <taxon>Thermodesulfobacteriota</taxon>
        <taxon>Desulfovibrionia</taxon>
        <taxon>Desulfovibrionales</taxon>
        <taxon>Desulfomicrobiaceae</taxon>
        <taxon>Desulfomicrobium</taxon>
    </lineage>
</organism>
<protein>
    <recommendedName>
        <fullName evidence="3">DotM C-terminal cytoplasmic domain-containing protein</fullName>
    </recommendedName>
</protein>
<evidence type="ECO:0000313" key="5">
    <source>
        <dbReference type="Proteomes" id="UP000063964"/>
    </source>
</evidence>
<keyword evidence="2" id="KW-0812">Transmembrane</keyword>
<sequence length="443" mass="48338">MQTNRSSDQEIFLAIGIFLIIFIGIPALYAAKASVVNGFLLSVCKVQLQVFAVFSTEADKALALLDGIDPGSATWDQMTRVLSYTGKWVRWPFAGLLVCLGGLGVFLGRTGGLVRKFGMKTLLENNAEVFPCLAPVVGRGDYLLSRTSYDSGPWMLARSPLQFAAAHGILTDAQGQAWDEADLLREGLGDTDLPAYGRAKFDTRKAFSVFVAQLGVPHRSFSEMPLPRRAMAAALVAYAAGAKEEGISLLDKVSASYTEQEGKAPRCAVLENSEFLEGLGKLFTQHSHVAGSLAHGFELTWFMGLLTLARKKGVLACSQFLWLRPLDRPLWYALNQVGGRVAWSEASAAWSHYQVEIQTGKALGEAFVENAVLALHDVLAAQGWLARKKDTPRPPDAATDKTNPPARQAPEVEDSMEPLLEPIPEFPEETDEEYYARLSQEGV</sequence>
<proteinExistence type="predicted"/>
<reference evidence="5" key="1">
    <citation type="submission" date="2016-02" db="EMBL/GenBank/DDBJ databases">
        <authorList>
            <person name="Holder M.E."/>
            <person name="Ajami N.J."/>
            <person name="Petrosino J.F."/>
        </authorList>
    </citation>
    <scope>NUCLEOTIDE SEQUENCE [LARGE SCALE GENOMIC DNA]</scope>
    <source>
        <strain evidence="5">DSM 12838</strain>
    </source>
</reference>
<feature type="domain" description="DotM C-terminal cytoplasmic" evidence="3">
    <location>
        <begin position="205"/>
        <end position="376"/>
    </location>
</feature>
<keyword evidence="2" id="KW-0472">Membrane</keyword>
<dbReference type="AlphaFoldDB" id="A0A0X8JQJ3"/>
<dbReference type="Pfam" id="PF23127">
    <property type="entry name" value="DotM_C"/>
    <property type="match status" value="1"/>
</dbReference>
<dbReference type="EMBL" id="CP014230">
    <property type="protein sequence ID" value="AMD93090.1"/>
    <property type="molecule type" value="Genomic_DNA"/>
</dbReference>
<gene>
    <name evidence="4" type="ORF">AXF15_08260</name>
</gene>
<keyword evidence="5" id="KW-1185">Reference proteome</keyword>